<evidence type="ECO:0000256" key="3">
    <source>
        <dbReference type="ARBA" id="ARBA00022989"/>
    </source>
</evidence>
<evidence type="ECO:0000259" key="6">
    <source>
        <dbReference type="Pfam" id="PF08510"/>
    </source>
</evidence>
<evidence type="ECO:0000256" key="5">
    <source>
        <dbReference type="SAM" id="SignalP"/>
    </source>
</evidence>
<dbReference type="CDD" id="cd09271">
    <property type="entry name" value="RNase_H2-C"/>
    <property type="match status" value="1"/>
</dbReference>
<keyword evidence="4" id="KW-0472">Membrane</keyword>
<dbReference type="InterPro" id="IPR013924">
    <property type="entry name" value="RNase_H2_suC"/>
</dbReference>
<dbReference type="Pfam" id="PF08615">
    <property type="entry name" value="RNase_H2_suC"/>
    <property type="match status" value="1"/>
</dbReference>
<comment type="caution">
    <text evidence="7">The sequence shown here is derived from an EMBL/GenBank/DDBJ whole genome shotgun (WGS) entry which is preliminary data.</text>
</comment>
<dbReference type="PANTHER" id="PTHR47204:SF1">
    <property type="entry name" value="RIBONUCLEASE H2 SUBUNIT C"/>
    <property type="match status" value="1"/>
</dbReference>
<reference evidence="7" key="1">
    <citation type="submission" date="2020-01" db="EMBL/GenBank/DDBJ databases">
        <authorList>
            <person name="Mishra B."/>
        </authorList>
    </citation>
    <scope>NUCLEOTIDE SEQUENCE [LARGE SCALE GENOMIC DNA]</scope>
</reference>
<gene>
    <name evidence="7" type="ORF">MERR_LOCUS27822</name>
</gene>
<keyword evidence="2" id="KW-0812">Transmembrane</keyword>
<dbReference type="GO" id="GO:0016020">
    <property type="term" value="C:membrane"/>
    <property type="evidence" value="ECO:0007669"/>
    <property type="project" value="UniProtKB-SubCell"/>
</dbReference>
<dbReference type="PANTHER" id="PTHR47204">
    <property type="entry name" value="OS02G0168900 PROTEIN"/>
    <property type="match status" value="1"/>
</dbReference>
<dbReference type="Proteomes" id="UP000467841">
    <property type="component" value="Unassembled WGS sequence"/>
</dbReference>
<keyword evidence="8" id="KW-1185">Reference proteome</keyword>
<evidence type="ECO:0000313" key="7">
    <source>
        <dbReference type="EMBL" id="CAA7040587.1"/>
    </source>
</evidence>
<dbReference type="InterPro" id="IPR013717">
    <property type="entry name" value="PIG-P"/>
</dbReference>
<dbReference type="EMBL" id="CACVBM020001229">
    <property type="protein sequence ID" value="CAA7040587.1"/>
    <property type="molecule type" value="Genomic_DNA"/>
</dbReference>
<feature type="domain" description="PIG-P" evidence="6">
    <location>
        <begin position="1"/>
        <end position="72"/>
    </location>
</feature>
<dbReference type="Pfam" id="PF08510">
    <property type="entry name" value="PIG-P"/>
    <property type="match status" value="1"/>
</dbReference>
<name>A0A6D2JMU2_9BRAS</name>
<dbReference type="AlphaFoldDB" id="A0A6D2JMU2"/>
<accession>A0A6D2JMU2</accession>
<sequence>MPTYLMVTLLLALGFYIGLNFIATPPPTSLNTLFDEYSREPGEFDPQMEEGDERPIDPFSDIDITRINHLMFNSAFCMQDYYWSYEGNKIPDSLALHISSQVHQLPCCIRFDGPCQVSHFFKPTSTEVELDGVRTEEAHFRGRKLQGATLSLPSGYSGFVLGQASNRNANGKRKASSPEEEKPCWEAKAKFDRMTYWNHDSLPSKDDTFLRSFHWFSIAEALHKPLKVEDLVAASRGEKDKI</sequence>
<feature type="signal peptide" evidence="5">
    <location>
        <begin position="1"/>
        <end position="18"/>
    </location>
</feature>
<organism evidence="7 8">
    <name type="scientific">Microthlaspi erraticum</name>
    <dbReference type="NCBI Taxonomy" id="1685480"/>
    <lineage>
        <taxon>Eukaryota</taxon>
        <taxon>Viridiplantae</taxon>
        <taxon>Streptophyta</taxon>
        <taxon>Embryophyta</taxon>
        <taxon>Tracheophyta</taxon>
        <taxon>Spermatophyta</taxon>
        <taxon>Magnoliopsida</taxon>
        <taxon>eudicotyledons</taxon>
        <taxon>Gunneridae</taxon>
        <taxon>Pentapetalae</taxon>
        <taxon>rosids</taxon>
        <taxon>malvids</taxon>
        <taxon>Brassicales</taxon>
        <taxon>Brassicaceae</taxon>
        <taxon>Coluteocarpeae</taxon>
        <taxon>Microthlaspi</taxon>
    </lineage>
</organism>
<keyword evidence="5" id="KW-0732">Signal</keyword>
<protein>
    <recommendedName>
        <fullName evidence="6">PIG-P domain-containing protein</fullName>
    </recommendedName>
</protein>
<evidence type="ECO:0000256" key="2">
    <source>
        <dbReference type="ARBA" id="ARBA00022692"/>
    </source>
</evidence>
<evidence type="ECO:0000256" key="1">
    <source>
        <dbReference type="ARBA" id="ARBA00004141"/>
    </source>
</evidence>
<dbReference type="OrthoDB" id="6222486at2759"/>
<dbReference type="GO" id="GO:0032299">
    <property type="term" value="C:ribonuclease H2 complex"/>
    <property type="evidence" value="ECO:0007669"/>
    <property type="project" value="InterPro"/>
</dbReference>
<dbReference type="Gene3D" id="2.40.128.680">
    <property type="match status" value="1"/>
</dbReference>
<feature type="chain" id="PRO_5025608780" description="PIG-P domain-containing protein" evidence="5">
    <location>
        <begin position="19"/>
        <end position="242"/>
    </location>
</feature>
<comment type="subcellular location">
    <subcellularLocation>
        <location evidence="1">Membrane</location>
        <topology evidence="1">Multi-pass membrane protein</topology>
    </subcellularLocation>
</comment>
<proteinExistence type="predicted"/>
<evidence type="ECO:0000313" key="8">
    <source>
        <dbReference type="Proteomes" id="UP000467841"/>
    </source>
</evidence>
<dbReference type="GO" id="GO:0006401">
    <property type="term" value="P:RNA catabolic process"/>
    <property type="evidence" value="ECO:0007669"/>
    <property type="project" value="InterPro"/>
</dbReference>
<keyword evidence="3" id="KW-1133">Transmembrane helix</keyword>
<evidence type="ECO:0000256" key="4">
    <source>
        <dbReference type="ARBA" id="ARBA00023136"/>
    </source>
</evidence>